<name>A0A3M7PXY6_BRAPC</name>
<sequence length="139" mass="16248">MIILFFNSGKISSLNAELNLKILTFNVCQDSKHKFDACGRDGVNCLLQRCVSVSEAAISNERIRSLVTFLTKELRKRIDAKFGWISIIILLQFGYRHYYRIFHNLKYTDEIKLDEFPIRLHKLFIKGVFWAFVQAQGNK</sequence>
<dbReference type="AlphaFoldDB" id="A0A3M7PXY6"/>
<protein>
    <submittedName>
        <fullName evidence="1">Uncharacterized protein</fullName>
    </submittedName>
</protein>
<reference evidence="1 2" key="1">
    <citation type="journal article" date="2018" name="Sci. Rep.">
        <title>Genomic signatures of local adaptation to the degree of environmental predictability in rotifers.</title>
        <authorList>
            <person name="Franch-Gras L."/>
            <person name="Hahn C."/>
            <person name="Garcia-Roger E.M."/>
            <person name="Carmona M.J."/>
            <person name="Serra M."/>
            <person name="Gomez A."/>
        </authorList>
    </citation>
    <scope>NUCLEOTIDE SEQUENCE [LARGE SCALE GENOMIC DNA]</scope>
    <source>
        <strain evidence="1">HYR1</strain>
    </source>
</reference>
<keyword evidence="2" id="KW-1185">Reference proteome</keyword>
<proteinExistence type="predicted"/>
<evidence type="ECO:0000313" key="1">
    <source>
        <dbReference type="EMBL" id="RNA03739.1"/>
    </source>
</evidence>
<organism evidence="1 2">
    <name type="scientific">Brachionus plicatilis</name>
    <name type="common">Marine rotifer</name>
    <name type="synonym">Brachionus muelleri</name>
    <dbReference type="NCBI Taxonomy" id="10195"/>
    <lineage>
        <taxon>Eukaryota</taxon>
        <taxon>Metazoa</taxon>
        <taxon>Spiralia</taxon>
        <taxon>Gnathifera</taxon>
        <taxon>Rotifera</taxon>
        <taxon>Eurotatoria</taxon>
        <taxon>Monogononta</taxon>
        <taxon>Pseudotrocha</taxon>
        <taxon>Ploima</taxon>
        <taxon>Brachionidae</taxon>
        <taxon>Brachionus</taxon>
    </lineage>
</organism>
<dbReference type="EMBL" id="REGN01008379">
    <property type="protein sequence ID" value="RNA03739.1"/>
    <property type="molecule type" value="Genomic_DNA"/>
</dbReference>
<accession>A0A3M7PXY6</accession>
<evidence type="ECO:0000313" key="2">
    <source>
        <dbReference type="Proteomes" id="UP000276133"/>
    </source>
</evidence>
<dbReference type="Proteomes" id="UP000276133">
    <property type="component" value="Unassembled WGS sequence"/>
</dbReference>
<gene>
    <name evidence="1" type="ORF">BpHYR1_041182</name>
</gene>
<comment type="caution">
    <text evidence="1">The sequence shown here is derived from an EMBL/GenBank/DDBJ whole genome shotgun (WGS) entry which is preliminary data.</text>
</comment>